<dbReference type="OrthoDB" id="9812490at2"/>
<keyword evidence="11" id="KW-1185">Reference proteome</keyword>
<dbReference type="Pfam" id="PF00072">
    <property type="entry name" value="Response_reg"/>
    <property type="match status" value="1"/>
</dbReference>
<keyword evidence="3" id="KW-0805">Transcription regulation</keyword>
<evidence type="ECO:0000256" key="5">
    <source>
        <dbReference type="ARBA" id="ARBA00023163"/>
    </source>
</evidence>
<dbReference type="EMBL" id="WEGK01000006">
    <property type="protein sequence ID" value="MQY20168.1"/>
    <property type="molecule type" value="Genomic_DNA"/>
</dbReference>
<keyword evidence="4 7" id="KW-0238">DNA-binding</keyword>
<evidence type="ECO:0000313" key="11">
    <source>
        <dbReference type="Proteomes" id="UP000438448"/>
    </source>
</evidence>
<sequence>MDSRARLDHRNVTVVAPIGHSGYRGLVNDYRPEATTASVLVVDDEPYILDLLGSGLRLNGFEVYSAEDGAEALAMAAMHSPDIVVLDVMLPDIDGFAVAQQLPGVGCDAPILFLTARDTVEDRITGLTVGGDDYVSKPFSIEEVAARLRSILRRTSPGNDLARLCYADLILDAAAHRVWRDRTPISLSPTEFDLLRYLMENAEKVLSRKQILENVWGSGERRSSRVVETFISRLRQKIDAEGVPLLHTTRGVGYVLRGSSRTS</sequence>
<dbReference type="InterPro" id="IPR039420">
    <property type="entry name" value="WalR-like"/>
</dbReference>
<evidence type="ECO:0000259" key="8">
    <source>
        <dbReference type="PROSITE" id="PS50110"/>
    </source>
</evidence>
<dbReference type="InterPro" id="IPR001867">
    <property type="entry name" value="OmpR/PhoB-type_DNA-bd"/>
</dbReference>
<dbReference type="SMART" id="SM00448">
    <property type="entry name" value="REC"/>
    <property type="match status" value="1"/>
</dbReference>
<keyword evidence="2" id="KW-0902">Two-component regulatory system</keyword>
<feature type="domain" description="OmpR/PhoB-type" evidence="9">
    <location>
        <begin position="161"/>
        <end position="258"/>
    </location>
</feature>
<dbReference type="GO" id="GO:0006355">
    <property type="term" value="P:regulation of DNA-templated transcription"/>
    <property type="evidence" value="ECO:0007669"/>
    <property type="project" value="InterPro"/>
</dbReference>
<dbReference type="FunFam" id="1.10.10.10:FF:000005">
    <property type="entry name" value="Two-component system response regulator"/>
    <property type="match status" value="1"/>
</dbReference>
<dbReference type="GO" id="GO:0000976">
    <property type="term" value="F:transcription cis-regulatory region binding"/>
    <property type="evidence" value="ECO:0007669"/>
    <property type="project" value="TreeGrafter"/>
</dbReference>
<evidence type="ECO:0000259" key="9">
    <source>
        <dbReference type="PROSITE" id="PS51755"/>
    </source>
</evidence>
<evidence type="ECO:0000256" key="1">
    <source>
        <dbReference type="ARBA" id="ARBA00022553"/>
    </source>
</evidence>
<evidence type="ECO:0000256" key="3">
    <source>
        <dbReference type="ARBA" id="ARBA00023015"/>
    </source>
</evidence>
<dbReference type="CDD" id="cd00383">
    <property type="entry name" value="trans_reg_C"/>
    <property type="match status" value="1"/>
</dbReference>
<dbReference type="GO" id="GO:0032993">
    <property type="term" value="C:protein-DNA complex"/>
    <property type="evidence" value="ECO:0007669"/>
    <property type="project" value="TreeGrafter"/>
</dbReference>
<dbReference type="Gene3D" id="6.10.250.690">
    <property type="match status" value="1"/>
</dbReference>
<comment type="caution">
    <text evidence="10">The sequence shown here is derived from an EMBL/GenBank/DDBJ whole genome shotgun (WGS) entry which is preliminary data.</text>
</comment>
<dbReference type="GO" id="GO:0000156">
    <property type="term" value="F:phosphorelay response regulator activity"/>
    <property type="evidence" value="ECO:0007669"/>
    <property type="project" value="TreeGrafter"/>
</dbReference>
<dbReference type="PANTHER" id="PTHR48111">
    <property type="entry name" value="REGULATOR OF RPOS"/>
    <property type="match status" value="1"/>
</dbReference>
<feature type="domain" description="Response regulatory" evidence="8">
    <location>
        <begin position="38"/>
        <end position="152"/>
    </location>
</feature>
<name>A0A7K0D373_9NOCA</name>
<protein>
    <submittedName>
        <fullName evidence="10">Putative transcriptional regulatory protein TcrX</fullName>
    </submittedName>
</protein>
<dbReference type="InterPro" id="IPR001789">
    <property type="entry name" value="Sig_transdc_resp-reg_receiver"/>
</dbReference>
<evidence type="ECO:0000256" key="7">
    <source>
        <dbReference type="PROSITE-ProRule" id="PRU01091"/>
    </source>
</evidence>
<keyword evidence="1 6" id="KW-0597">Phosphoprotein</keyword>
<evidence type="ECO:0000313" key="10">
    <source>
        <dbReference type="EMBL" id="MQY20168.1"/>
    </source>
</evidence>
<dbReference type="Proteomes" id="UP000438448">
    <property type="component" value="Unassembled WGS sequence"/>
</dbReference>
<dbReference type="SUPFAM" id="SSF52172">
    <property type="entry name" value="CheY-like"/>
    <property type="match status" value="1"/>
</dbReference>
<dbReference type="PANTHER" id="PTHR48111:SF28">
    <property type="entry name" value="TRANSCRIPTIONAL REGULATORY PROTEIN TCRX-RELATED"/>
    <property type="match status" value="1"/>
</dbReference>
<gene>
    <name evidence="10" type="primary">tcrX_2</name>
    <name evidence="10" type="ORF">NRB20_32640</name>
</gene>
<dbReference type="InterPro" id="IPR011006">
    <property type="entry name" value="CheY-like_superfamily"/>
</dbReference>
<feature type="DNA-binding region" description="OmpR/PhoB-type" evidence="7">
    <location>
        <begin position="161"/>
        <end position="258"/>
    </location>
</feature>
<dbReference type="Pfam" id="PF00486">
    <property type="entry name" value="Trans_reg_C"/>
    <property type="match status" value="1"/>
</dbReference>
<dbReference type="AlphaFoldDB" id="A0A7K0D373"/>
<dbReference type="PROSITE" id="PS51755">
    <property type="entry name" value="OMPR_PHOB"/>
    <property type="match status" value="1"/>
</dbReference>
<dbReference type="InterPro" id="IPR036388">
    <property type="entry name" value="WH-like_DNA-bd_sf"/>
</dbReference>
<evidence type="ECO:0000256" key="2">
    <source>
        <dbReference type="ARBA" id="ARBA00023012"/>
    </source>
</evidence>
<dbReference type="Gene3D" id="1.10.10.10">
    <property type="entry name" value="Winged helix-like DNA-binding domain superfamily/Winged helix DNA-binding domain"/>
    <property type="match status" value="1"/>
</dbReference>
<evidence type="ECO:0000256" key="6">
    <source>
        <dbReference type="PROSITE-ProRule" id="PRU00169"/>
    </source>
</evidence>
<reference evidence="10 11" key="1">
    <citation type="submission" date="2019-10" db="EMBL/GenBank/DDBJ databases">
        <title>Nocardia macrotermitis sp. nov. and Nocardia aurantia sp. nov., isolated from the gut of fungus growing-termite Macrotermes natalensis.</title>
        <authorList>
            <person name="Benndorf R."/>
            <person name="Schwitalla J."/>
            <person name="Martin K."/>
            <person name="De Beer W."/>
            <person name="Kaster A.-K."/>
            <person name="Vollmers J."/>
            <person name="Poulsen M."/>
            <person name="Beemelmanns C."/>
        </authorList>
    </citation>
    <scope>NUCLEOTIDE SEQUENCE [LARGE SCALE GENOMIC DNA]</scope>
    <source>
        <strain evidence="10 11">RB20</strain>
    </source>
</reference>
<proteinExistence type="predicted"/>
<dbReference type="SUPFAM" id="SSF46894">
    <property type="entry name" value="C-terminal effector domain of the bipartite response regulators"/>
    <property type="match status" value="1"/>
</dbReference>
<dbReference type="InterPro" id="IPR016032">
    <property type="entry name" value="Sig_transdc_resp-reg_C-effctor"/>
</dbReference>
<dbReference type="Gene3D" id="3.40.50.2300">
    <property type="match status" value="1"/>
</dbReference>
<feature type="modified residue" description="4-aspartylphosphate" evidence="6">
    <location>
        <position position="87"/>
    </location>
</feature>
<accession>A0A7K0D373</accession>
<dbReference type="SMART" id="SM00862">
    <property type="entry name" value="Trans_reg_C"/>
    <property type="match status" value="1"/>
</dbReference>
<dbReference type="GO" id="GO:0005829">
    <property type="term" value="C:cytosol"/>
    <property type="evidence" value="ECO:0007669"/>
    <property type="project" value="TreeGrafter"/>
</dbReference>
<organism evidence="10 11">
    <name type="scientific">Nocardia macrotermitis</name>
    <dbReference type="NCBI Taxonomy" id="2585198"/>
    <lineage>
        <taxon>Bacteria</taxon>
        <taxon>Bacillati</taxon>
        <taxon>Actinomycetota</taxon>
        <taxon>Actinomycetes</taxon>
        <taxon>Mycobacteriales</taxon>
        <taxon>Nocardiaceae</taxon>
        <taxon>Nocardia</taxon>
    </lineage>
</organism>
<dbReference type="PROSITE" id="PS50110">
    <property type="entry name" value="RESPONSE_REGULATORY"/>
    <property type="match status" value="1"/>
</dbReference>
<keyword evidence="5" id="KW-0804">Transcription</keyword>
<evidence type="ECO:0000256" key="4">
    <source>
        <dbReference type="ARBA" id="ARBA00023125"/>
    </source>
</evidence>